<feature type="region of interest" description="Disordered" evidence="1">
    <location>
        <begin position="1"/>
        <end position="37"/>
    </location>
</feature>
<evidence type="ECO:0000256" key="1">
    <source>
        <dbReference type="SAM" id="MobiDB-lite"/>
    </source>
</evidence>
<proteinExistence type="predicted"/>
<protein>
    <submittedName>
        <fullName evidence="2">Uncharacterized protein</fullName>
    </submittedName>
</protein>
<comment type="caution">
    <text evidence="2">The sequence shown here is derived from an EMBL/GenBank/DDBJ whole genome shotgun (WGS) entry which is preliminary data.</text>
</comment>
<organism evidence="2 3">
    <name type="scientific">Porites lobata</name>
    <dbReference type="NCBI Taxonomy" id="104759"/>
    <lineage>
        <taxon>Eukaryota</taxon>
        <taxon>Metazoa</taxon>
        <taxon>Cnidaria</taxon>
        <taxon>Anthozoa</taxon>
        <taxon>Hexacorallia</taxon>
        <taxon>Scleractinia</taxon>
        <taxon>Fungiina</taxon>
        <taxon>Poritidae</taxon>
        <taxon>Porites</taxon>
    </lineage>
</organism>
<dbReference type="EMBL" id="CALNXK010000032">
    <property type="protein sequence ID" value="CAH3118845.1"/>
    <property type="molecule type" value="Genomic_DNA"/>
</dbReference>
<gene>
    <name evidence="2" type="ORF">PLOB_00026620</name>
</gene>
<sequence>MHVASGDRQRIAFEEAGPSSARERRNKGWALKSTKRTNRMEEKVKAFLVQKFNQGVAGGQKADPIHVAREMQSIRDSSGKLQFKPDEWRNAQQFSNFFARMSALQRQRRADEIESQEEEEQEVTDEDLTVLESEDHIQAIHQEVYRDIEQTISHPIKIEAVNVCELTCAGKLSSLKLAQLREVCRALSLQTKGSNSRKRYFY</sequence>
<evidence type="ECO:0000313" key="3">
    <source>
        <dbReference type="Proteomes" id="UP001159405"/>
    </source>
</evidence>
<name>A0ABN8NUI5_9CNID</name>
<dbReference type="PANTHER" id="PTHR33845">
    <property type="entry name" value="C2H2-TYPE DOMAIN-CONTAINING PROTEIN"/>
    <property type="match status" value="1"/>
</dbReference>
<dbReference type="Proteomes" id="UP001159405">
    <property type="component" value="Unassembled WGS sequence"/>
</dbReference>
<evidence type="ECO:0000313" key="2">
    <source>
        <dbReference type="EMBL" id="CAH3118845.1"/>
    </source>
</evidence>
<accession>A0ABN8NUI5</accession>
<feature type="compositionally biased region" description="Basic and acidic residues" evidence="1">
    <location>
        <begin position="1"/>
        <end position="13"/>
    </location>
</feature>
<reference evidence="2 3" key="1">
    <citation type="submission" date="2022-05" db="EMBL/GenBank/DDBJ databases">
        <authorList>
            <consortium name="Genoscope - CEA"/>
            <person name="William W."/>
        </authorList>
    </citation>
    <scope>NUCLEOTIDE SEQUENCE [LARGE SCALE GENOMIC DNA]</scope>
</reference>
<keyword evidence="3" id="KW-1185">Reference proteome</keyword>
<dbReference type="PANTHER" id="PTHR33845:SF1">
    <property type="entry name" value="C2H2-TYPE DOMAIN-CONTAINING PROTEIN"/>
    <property type="match status" value="1"/>
</dbReference>